<dbReference type="GO" id="GO:0005829">
    <property type="term" value="C:cytosol"/>
    <property type="evidence" value="ECO:0007669"/>
    <property type="project" value="TreeGrafter"/>
</dbReference>
<feature type="binding site" evidence="8">
    <location>
        <begin position="9"/>
        <end position="17"/>
    </location>
    <ligand>
        <name>ATP</name>
        <dbReference type="ChEBI" id="CHEBI:30616"/>
    </ligand>
</feature>
<accession>A0A9W6UUW5</accession>
<name>A0A9W6UUW5_9ACTN</name>
<gene>
    <name evidence="8 11" type="primary">cmk</name>
    <name evidence="11" type="ORF">Arub01_15320</name>
</gene>
<comment type="similarity">
    <text evidence="1 8">Belongs to the cytidylate kinase family. Type 1 subfamily.</text>
</comment>
<evidence type="ECO:0000256" key="9">
    <source>
        <dbReference type="SAM" id="MobiDB-lite"/>
    </source>
</evidence>
<evidence type="ECO:0000313" key="12">
    <source>
        <dbReference type="Proteomes" id="UP001165124"/>
    </source>
</evidence>
<feature type="domain" description="Cytidylate kinase" evidence="10">
    <location>
        <begin position="5"/>
        <end position="217"/>
    </location>
</feature>
<keyword evidence="12" id="KW-1185">Reference proteome</keyword>
<dbReference type="InterPro" id="IPR003136">
    <property type="entry name" value="Cytidylate_kin"/>
</dbReference>
<protein>
    <recommendedName>
        <fullName evidence="8">Cytidylate kinase</fullName>
        <shortName evidence="8">CK</shortName>
        <ecNumber evidence="8">2.7.4.25</ecNumber>
    </recommendedName>
    <alternativeName>
        <fullName evidence="8">Cytidine monophosphate kinase</fullName>
        <shortName evidence="8">CMP kinase</shortName>
    </alternativeName>
</protein>
<dbReference type="Proteomes" id="UP001165124">
    <property type="component" value="Unassembled WGS sequence"/>
</dbReference>
<evidence type="ECO:0000256" key="5">
    <source>
        <dbReference type="ARBA" id="ARBA00022840"/>
    </source>
</evidence>
<comment type="subcellular location">
    <subcellularLocation>
        <location evidence="8">Cytoplasm</location>
    </subcellularLocation>
</comment>
<evidence type="ECO:0000259" key="10">
    <source>
        <dbReference type="Pfam" id="PF02224"/>
    </source>
</evidence>
<keyword evidence="5 8" id="KW-0067">ATP-binding</keyword>
<evidence type="ECO:0000256" key="2">
    <source>
        <dbReference type="ARBA" id="ARBA00022679"/>
    </source>
</evidence>
<evidence type="ECO:0000313" key="11">
    <source>
        <dbReference type="EMBL" id="GLW63288.1"/>
    </source>
</evidence>
<dbReference type="PANTHER" id="PTHR21299">
    <property type="entry name" value="CYTIDYLATE KINASE/PANTOATE-BETA-ALANINE LIGASE"/>
    <property type="match status" value="1"/>
</dbReference>
<dbReference type="HAMAP" id="MF_00238">
    <property type="entry name" value="Cytidyl_kinase_type1"/>
    <property type="match status" value="1"/>
</dbReference>
<evidence type="ECO:0000256" key="1">
    <source>
        <dbReference type="ARBA" id="ARBA00009427"/>
    </source>
</evidence>
<evidence type="ECO:0000256" key="4">
    <source>
        <dbReference type="ARBA" id="ARBA00022777"/>
    </source>
</evidence>
<sequence>MPLVIAMDGPSGSGKSSVSRGVARALGLRYLDTGAMYRAMTWWMLRAGVPVDDAEAVAARAGEPVIESGTDPDAPTIAVDGQDVSGPIRTREVTNAVSAVSAVPRVRERLVALQREIIGEGGIVVEGRDIGTVVAPDAPVKVFLTASEEVRAARRAKDLAHDPGATVTVTLAEQARRDRLDSTRAASPLTKAEDAHEIDSTELTLDEVIEAVVRLAKSAS</sequence>
<comment type="catalytic activity">
    <reaction evidence="6 8">
        <text>dCMP + ATP = dCDP + ADP</text>
        <dbReference type="Rhea" id="RHEA:25094"/>
        <dbReference type="ChEBI" id="CHEBI:30616"/>
        <dbReference type="ChEBI" id="CHEBI:57566"/>
        <dbReference type="ChEBI" id="CHEBI:58593"/>
        <dbReference type="ChEBI" id="CHEBI:456216"/>
        <dbReference type="EC" id="2.7.4.25"/>
    </reaction>
</comment>
<reference evidence="11" key="1">
    <citation type="submission" date="2023-02" db="EMBL/GenBank/DDBJ databases">
        <title>Actinomadura rubrobrunea NBRC 14622.</title>
        <authorList>
            <person name="Ichikawa N."/>
            <person name="Sato H."/>
            <person name="Tonouchi N."/>
        </authorList>
    </citation>
    <scope>NUCLEOTIDE SEQUENCE</scope>
    <source>
        <strain evidence="11">NBRC 14622</strain>
    </source>
</reference>
<keyword evidence="3 8" id="KW-0547">Nucleotide-binding</keyword>
<evidence type="ECO:0000256" key="7">
    <source>
        <dbReference type="ARBA" id="ARBA00048478"/>
    </source>
</evidence>
<evidence type="ECO:0000256" key="3">
    <source>
        <dbReference type="ARBA" id="ARBA00022741"/>
    </source>
</evidence>
<dbReference type="Pfam" id="PF02224">
    <property type="entry name" value="Cytidylate_kin"/>
    <property type="match status" value="1"/>
</dbReference>
<dbReference type="InterPro" id="IPR011994">
    <property type="entry name" value="Cytidylate_kinase_dom"/>
</dbReference>
<dbReference type="InterPro" id="IPR027417">
    <property type="entry name" value="P-loop_NTPase"/>
</dbReference>
<proteinExistence type="inferred from homology"/>
<organism evidence="11 12">
    <name type="scientific">Actinomadura rubrobrunea</name>
    <dbReference type="NCBI Taxonomy" id="115335"/>
    <lineage>
        <taxon>Bacteria</taxon>
        <taxon>Bacillati</taxon>
        <taxon>Actinomycetota</taxon>
        <taxon>Actinomycetes</taxon>
        <taxon>Streptosporangiales</taxon>
        <taxon>Thermomonosporaceae</taxon>
        <taxon>Actinomadura</taxon>
    </lineage>
</organism>
<evidence type="ECO:0000256" key="6">
    <source>
        <dbReference type="ARBA" id="ARBA00047615"/>
    </source>
</evidence>
<keyword evidence="8" id="KW-0963">Cytoplasm</keyword>
<keyword evidence="2 8" id="KW-0808">Transferase</keyword>
<dbReference type="AlphaFoldDB" id="A0A9W6UUW5"/>
<dbReference type="GO" id="GO:0006220">
    <property type="term" value="P:pyrimidine nucleotide metabolic process"/>
    <property type="evidence" value="ECO:0007669"/>
    <property type="project" value="UniProtKB-UniRule"/>
</dbReference>
<keyword evidence="4 8" id="KW-0418">Kinase</keyword>
<feature type="region of interest" description="Disordered" evidence="9">
    <location>
        <begin position="177"/>
        <end position="196"/>
    </location>
</feature>
<dbReference type="EMBL" id="BSRZ01000002">
    <property type="protein sequence ID" value="GLW63288.1"/>
    <property type="molecule type" value="Genomic_DNA"/>
</dbReference>
<dbReference type="SUPFAM" id="SSF52540">
    <property type="entry name" value="P-loop containing nucleoside triphosphate hydrolases"/>
    <property type="match status" value="1"/>
</dbReference>
<evidence type="ECO:0000256" key="8">
    <source>
        <dbReference type="HAMAP-Rule" id="MF_00238"/>
    </source>
</evidence>
<dbReference type="GO" id="GO:0005524">
    <property type="term" value="F:ATP binding"/>
    <property type="evidence" value="ECO:0007669"/>
    <property type="project" value="UniProtKB-UniRule"/>
</dbReference>
<dbReference type="GO" id="GO:0015949">
    <property type="term" value="P:nucleobase-containing small molecule interconversion"/>
    <property type="evidence" value="ECO:0007669"/>
    <property type="project" value="TreeGrafter"/>
</dbReference>
<dbReference type="GO" id="GO:0036431">
    <property type="term" value="F:dCMP kinase activity"/>
    <property type="evidence" value="ECO:0007669"/>
    <property type="project" value="InterPro"/>
</dbReference>
<dbReference type="NCBIfam" id="TIGR00017">
    <property type="entry name" value="cmk"/>
    <property type="match status" value="1"/>
</dbReference>
<comment type="catalytic activity">
    <reaction evidence="7 8">
        <text>CMP + ATP = CDP + ADP</text>
        <dbReference type="Rhea" id="RHEA:11600"/>
        <dbReference type="ChEBI" id="CHEBI:30616"/>
        <dbReference type="ChEBI" id="CHEBI:58069"/>
        <dbReference type="ChEBI" id="CHEBI:60377"/>
        <dbReference type="ChEBI" id="CHEBI:456216"/>
        <dbReference type="EC" id="2.7.4.25"/>
    </reaction>
</comment>
<dbReference type="Gene3D" id="3.40.50.300">
    <property type="entry name" value="P-loop containing nucleotide triphosphate hydrolases"/>
    <property type="match status" value="1"/>
</dbReference>
<comment type="caution">
    <text evidence="11">The sequence shown here is derived from an EMBL/GenBank/DDBJ whole genome shotgun (WGS) entry which is preliminary data.</text>
</comment>
<dbReference type="EC" id="2.7.4.25" evidence="8"/>
<dbReference type="RefSeq" id="WP_067916300.1">
    <property type="nucleotide sequence ID" value="NZ_BSRZ01000002.1"/>
</dbReference>
<dbReference type="CDD" id="cd02020">
    <property type="entry name" value="CMPK"/>
    <property type="match status" value="1"/>
</dbReference>
<dbReference type="PANTHER" id="PTHR21299:SF2">
    <property type="entry name" value="CYTIDYLATE KINASE"/>
    <property type="match status" value="1"/>
</dbReference>